<dbReference type="InterPro" id="IPR013087">
    <property type="entry name" value="Znf_C2H2_type"/>
</dbReference>
<sequence length="248" mass="28988">KRRNCLLHFTDRWSQVPTWRNISTLSRVLLNRVISKNTSAFTQERNRITAQTVGRVLINRVLSKYTSAFTQERTVSLLRLWKSFTKQSNLKLHQRIHTGENRITAQTVEEFLLHRVISNCISAFTQERNRITAQTVGRVLLNRVISKYTSAFTQERNRITDCGKSFTQQSNLKIHQRIHTGEKPYHCSDCGKSFTEQSNLKIHQRIHTGEKPYHCFDCGKSFTQQSNLKIHQRIHTGEKPYHCFDCGK</sequence>
<dbReference type="Bgee" id="ENSAMXG00000043390">
    <property type="expression patterns" value="Expressed in embryo and 12 other cell types or tissues"/>
</dbReference>
<dbReference type="PROSITE" id="PS00028">
    <property type="entry name" value="ZINC_FINGER_C2H2_1"/>
    <property type="match status" value="2"/>
</dbReference>
<dbReference type="PANTHER" id="PTHR23235">
    <property type="entry name" value="KRUEPPEL-LIKE TRANSCRIPTION FACTOR"/>
    <property type="match status" value="1"/>
</dbReference>
<feature type="domain" description="C2H2-type" evidence="9">
    <location>
        <begin position="185"/>
        <end position="212"/>
    </location>
</feature>
<feature type="domain" description="C2H2-type" evidence="9">
    <location>
        <begin position="213"/>
        <end position="240"/>
    </location>
</feature>
<name>A0A3B1JTE4_ASTMX</name>
<feature type="domain" description="C2H2-type" evidence="9">
    <location>
        <begin position="82"/>
        <end position="102"/>
    </location>
</feature>
<dbReference type="Pfam" id="PF00096">
    <property type="entry name" value="zf-C2H2"/>
    <property type="match status" value="3"/>
</dbReference>
<evidence type="ECO:0000313" key="10">
    <source>
        <dbReference type="Ensembl" id="ENSAMXP00000045672.1"/>
    </source>
</evidence>
<dbReference type="Ensembl" id="ENSAMXT00000049821.1">
    <property type="protein sequence ID" value="ENSAMXP00000045672.1"/>
    <property type="gene ID" value="ENSAMXG00000043390.1"/>
</dbReference>
<evidence type="ECO:0000259" key="9">
    <source>
        <dbReference type="PROSITE" id="PS50157"/>
    </source>
</evidence>
<dbReference type="InParanoid" id="A0A3B1JTE4"/>
<dbReference type="GeneTree" id="ENSGT01150000286952"/>
<organism evidence="10 11">
    <name type="scientific">Astyanax mexicanus</name>
    <name type="common">Blind cave fish</name>
    <name type="synonym">Astyanax fasciatus mexicanus</name>
    <dbReference type="NCBI Taxonomy" id="7994"/>
    <lineage>
        <taxon>Eukaryota</taxon>
        <taxon>Metazoa</taxon>
        <taxon>Chordata</taxon>
        <taxon>Craniata</taxon>
        <taxon>Vertebrata</taxon>
        <taxon>Euteleostomi</taxon>
        <taxon>Actinopterygii</taxon>
        <taxon>Neopterygii</taxon>
        <taxon>Teleostei</taxon>
        <taxon>Ostariophysi</taxon>
        <taxon>Characiformes</taxon>
        <taxon>Characoidei</taxon>
        <taxon>Acestrorhamphidae</taxon>
        <taxon>Acestrorhamphinae</taxon>
        <taxon>Astyanax</taxon>
    </lineage>
</organism>
<reference evidence="11" key="2">
    <citation type="journal article" date="2014" name="Nat. Commun.">
        <title>The cavefish genome reveals candidate genes for eye loss.</title>
        <authorList>
            <person name="McGaugh S.E."/>
            <person name="Gross J.B."/>
            <person name="Aken B."/>
            <person name="Blin M."/>
            <person name="Borowsky R."/>
            <person name="Chalopin D."/>
            <person name="Hinaux H."/>
            <person name="Jeffery W.R."/>
            <person name="Keene A."/>
            <person name="Ma L."/>
            <person name="Minx P."/>
            <person name="Murphy D."/>
            <person name="O'Quin K.E."/>
            <person name="Retaux S."/>
            <person name="Rohner N."/>
            <person name="Searle S.M."/>
            <person name="Stahl B.A."/>
            <person name="Tabin C."/>
            <person name="Volff J.N."/>
            <person name="Yoshizawa M."/>
            <person name="Warren W.C."/>
        </authorList>
    </citation>
    <scope>NUCLEOTIDE SEQUENCE [LARGE SCALE GENOMIC DNA]</scope>
    <source>
        <strain evidence="11">female</strain>
    </source>
</reference>
<feature type="domain" description="C2H2-type" evidence="9">
    <location>
        <begin position="157"/>
        <end position="184"/>
    </location>
</feature>
<dbReference type="STRING" id="7994.ENSAMXP00000045672"/>
<evidence type="ECO:0000256" key="4">
    <source>
        <dbReference type="ARBA" id="ARBA00022737"/>
    </source>
</evidence>
<keyword evidence="4" id="KW-0677">Repeat</keyword>
<comment type="subcellular location">
    <subcellularLocation>
        <location evidence="1">Nucleus</location>
    </subcellularLocation>
</comment>
<dbReference type="PANTHER" id="PTHR23235:SF142">
    <property type="entry name" value="ZINC FINGER PROTEIN 384"/>
    <property type="match status" value="1"/>
</dbReference>
<reference evidence="10" key="4">
    <citation type="submission" date="2025-09" db="UniProtKB">
        <authorList>
            <consortium name="Ensembl"/>
        </authorList>
    </citation>
    <scope>IDENTIFICATION</scope>
</reference>
<dbReference type="SMART" id="SM00355">
    <property type="entry name" value="ZnF_C2H2"/>
    <property type="match status" value="3"/>
</dbReference>
<evidence type="ECO:0000256" key="2">
    <source>
        <dbReference type="ARBA" id="ARBA00006991"/>
    </source>
</evidence>
<reference evidence="11" key="1">
    <citation type="submission" date="2013-03" db="EMBL/GenBank/DDBJ databases">
        <authorList>
            <person name="Jeffery W."/>
            <person name="Warren W."/>
            <person name="Wilson R.K."/>
        </authorList>
    </citation>
    <scope>NUCLEOTIDE SEQUENCE</scope>
    <source>
        <strain evidence="11">female</strain>
    </source>
</reference>
<evidence type="ECO:0000256" key="7">
    <source>
        <dbReference type="ARBA" id="ARBA00023242"/>
    </source>
</evidence>
<protein>
    <recommendedName>
        <fullName evidence="9">C2H2-type domain-containing protein</fullName>
    </recommendedName>
</protein>
<dbReference type="GO" id="GO:0005634">
    <property type="term" value="C:nucleus"/>
    <property type="evidence" value="ECO:0007669"/>
    <property type="project" value="UniProtKB-SubCell"/>
</dbReference>
<evidence type="ECO:0000256" key="8">
    <source>
        <dbReference type="PROSITE-ProRule" id="PRU00042"/>
    </source>
</evidence>
<dbReference type="PROSITE" id="PS50157">
    <property type="entry name" value="ZINC_FINGER_C2H2_2"/>
    <property type="match status" value="4"/>
</dbReference>
<keyword evidence="11" id="KW-1185">Reference proteome</keyword>
<keyword evidence="5 8" id="KW-0863">Zinc-finger</keyword>
<keyword evidence="6" id="KW-0862">Zinc</keyword>
<dbReference type="FunFam" id="3.30.160.60:FF:002343">
    <property type="entry name" value="Zinc finger protein 33A"/>
    <property type="match status" value="1"/>
</dbReference>
<evidence type="ECO:0000256" key="3">
    <source>
        <dbReference type="ARBA" id="ARBA00022723"/>
    </source>
</evidence>
<proteinExistence type="inferred from homology"/>
<evidence type="ECO:0000256" key="5">
    <source>
        <dbReference type="ARBA" id="ARBA00022771"/>
    </source>
</evidence>
<dbReference type="SUPFAM" id="SSF57667">
    <property type="entry name" value="beta-beta-alpha zinc fingers"/>
    <property type="match status" value="2"/>
</dbReference>
<dbReference type="GO" id="GO:0000981">
    <property type="term" value="F:DNA-binding transcription factor activity, RNA polymerase II-specific"/>
    <property type="evidence" value="ECO:0007669"/>
    <property type="project" value="TreeGrafter"/>
</dbReference>
<dbReference type="AlphaFoldDB" id="A0A3B1JTE4"/>
<dbReference type="Proteomes" id="UP000018467">
    <property type="component" value="Unassembled WGS sequence"/>
</dbReference>
<evidence type="ECO:0000313" key="11">
    <source>
        <dbReference type="Proteomes" id="UP000018467"/>
    </source>
</evidence>
<dbReference type="GO" id="GO:0008270">
    <property type="term" value="F:zinc ion binding"/>
    <property type="evidence" value="ECO:0007669"/>
    <property type="project" value="UniProtKB-KW"/>
</dbReference>
<evidence type="ECO:0000256" key="1">
    <source>
        <dbReference type="ARBA" id="ARBA00004123"/>
    </source>
</evidence>
<accession>A0A3B1JTE4</accession>
<evidence type="ECO:0000256" key="6">
    <source>
        <dbReference type="ARBA" id="ARBA00022833"/>
    </source>
</evidence>
<dbReference type="Gene3D" id="3.30.160.60">
    <property type="entry name" value="Classic Zinc Finger"/>
    <property type="match status" value="5"/>
</dbReference>
<dbReference type="FunFam" id="3.30.160.60:FF:000358">
    <property type="entry name" value="zinc finger protein 24"/>
    <property type="match status" value="1"/>
</dbReference>
<dbReference type="GO" id="GO:0000978">
    <property type="term" value="F:RNA polymerase II cis-regulatory region sequence-specific DNA binding"/>
    <property type="evidence" value="ECO:0007669"/>
    <property type="project" value="TreeGrafter"/>
</dbReference>
<comment type="similarity">
    <text evidence="2">Belongs to the krueppel C2H2-type zinc-finger protein family.</text>
</comment>
<keyword evidence="7" id="KW-0539">Nucleus</keyword>
<reference evidence="10" key="3">
    <citation type="submission" date="2025-08" db="UniProtKB">
        <authorList>
            <consortium name="Ensembl"/>
        </authorList>
    </citation>
    <scope>IDENTIFICATION</scope>
</reference>
<dbReference type="FunFam" id="3.30.160.60:FF:001498">
    <property type="entry name" value="Zinc finger protein 404"/>
    <property type="match status" value="1"/>
</dbReference>
<keyword evidence="3" id="KW-0479">Metal-binding</keyword>
<dbReference type="InterPro" id="IPR036236">
    <property type="entry name" value="Znf_C2H2_sf"/>
</dbReference>